<proteinExistence type="predicted"/>
<dbReference type="AlphaFoldDB" id="A0A317F2K6"/>
<sequence length="522" mass="57509">MKNINKSILFIAVAILVLVQSACKKNFDLYATNPKQLTDSLYSIDYKNIGGYLPQMQTTVFPTDVNSYQVGQNLNADIFSGYMGTQHAFNSGLNNANYALVPSWNHEPFNIGYNVFASWAAIKQRASNYPDFIAVATIIKVESLHRVTDVYGPIPYSKVGTVAFGTPYDAQQSVYNAFFVDLDGAIKSLQDFSATADAVTKTRLRQFDLVFGGDISKWIKFANSLKLRLAMRLVYVDAALAQKKAEEAVAAGVMTDNADNAMVKSANGVTVNNPIPVIVKDYDDIRMGASAESILKGYNDPRLASYYIPSTTTGTPYRGIRNGNEDDTKRPSYSAFSQLNIQASTPIQWMVAAEMFFLRAEGALRGWNMNGTAQSLYETGIATSFAQRNVGSANAYISNSTSLPAAYADPVTPAQSITAQSTITIKWNAGDSFERNLERIITQKWISIFPDGQEAWTEFRRTGYPKIFPVLNNRSGGLIPGFIRRLPFTDQEYSTNAAEVQKAISLLGGPDNGGTKLWWDKK</sequence>
<gene>
    <name evidence="2" type="ORF">DF947_07300</name>
</gene>
<dbReference type="InterPro" id="IPR024302">
    <property type="entry name" value="SusD-like"/>
</dbReference>
<name>A0A317F2K6_9SPHI</name>
<dbReference type="OrthoDB" id="9766256at2"/>
<dbReference type="InterPro" id="IPR011990">
    <property type="entry name" value="TPR-like_helical_dom_sf"/>
</dbReference>
<keyword evidence="2" id="KW-0449">Lipoprotein</keyword>
<dbReference type="Pfam" id="PF12741">
    <property type="entry name" value="SusD-like"/>
    <property type="match status" value="1"/>
</dbReference>
<comment type="caution">
    <text evidence="2">The sequence shown here is derived from an EMBL/GenBank/DDBJ whole genome shotgun (WGS) entry which is preliminary data.</text>
</comment>
<reference evidence="3" key="1">
    <citation type="submission" date="2018-05" db="EMBL/GenBank/DDBJ databases">
        <title>Pedobacter paludis sp. nov., isolated from wetland soil.</title>
        <authorList>
            <person name="Zhang Y."/>
        </authorList>
    </citation>
    <scope>NUCLEOTIDE SEQUENCE [LARGE SCALE GENOMIC DNA]</scope>
    <source>
        <strain evidence="3">R-8</strain>
    </source>
</reference>
<dbReference type="SUPFAM" id="SSF48452">
    <property type="entry name" value="TPR-like"/>
    <property type="match status" value="1"/>
</dbReference>
<evidence type="ECO:0000313" key="3">
    <source>
        <dbReference type="Proteomes" id="UP000245391"/>
    </source>
</evidence>
<organism evidence="2 3">
    <name type="scientific">Pedobacter paludis</name>
    <dbReference type="NCBI Taxonomy" id="2203212"/>
    <lineage>
        <taxon>Bacteria</taxon>
        <taxon>Pseudomonadati</taxon>
        <taxon>Bacteroidota</taxon>
        <taxon>Sphingobacteriia</taxon>
        <taxon>Sphingobacteriales</taxon>
        <taxon>Sphingobacteriaceae</taxon>
        <taxon>Pedobacter</taxon>
    </lineage>
</organism>
<dbReference type="Gene3D" id="1.25.40.390">
    <property type="match status" value="1"/>
</dbReference>
<keyword evidence="1" id="KW-0732">Signal</keyword>
<evidence type="ECO:0000313" key="2">
    <source>
        <dbReference type="EMBL" id="PWS33055.1"/>
    </source>
</evidence>
<evidence type="ECO:0000256" key="1">
    <source>
        <dbReference type="SAM" id="SignalP"/>
    </source>
</evidence>
<dbReference type="EMBL" id="QGNY01000002">
    <property type="protein sequence ID" value="PWS33055.1"/>
    <property type="molecule type" value="Genomic_DNA"/>
</dbReference>
<feature type="signal peptide" evidence="1">
    <location>
        <begin position="1"/>
        <end position="24"/>
    </location>
</feature>
<feature type="chain" id="PRO_5016439972" evidence="1">
    <location>
        <begin position="25"/>
        <end position="522"/>
    </location>
</feature>
<keyword evidence="3" id="KW-1185">Reference proteome</keyword>
<accession>A0A317F2K6</accession>
<protein>
    <submittedName>
        <fullName evidence="2">SusD/RagB family nutrient-binding outer membrane lipoprotein</fullName>
    </submittedName>
</protein>
<dbReference type="Proteomes" id="UP000245391">
    <property type="component" value="Unassembled WGS sequence"/>
</dbReference>
<dbReference type="RefSeq" id="WP_109929215.1">
    <property type="nucleotide sequence ID" value="NZ_QGNY01000002.1"/>
</dbReference>